<dbReference type="GO" id="GO:0003857">
    <property type="term" value="F:(3S)-3-hydroxyacyl-CoA dehydrogenase (NAD+) activity"/>
    <property type="evidence" value="ECO:0007669"/>
    <property type="project" value="UniProtKB-EC"/>
</dbReference>
<evidence type="ECO:0000313" key="13">
    <source>
        <dbReference type="Proteomes" id="UP000062398"/>
    </source>
</evidence>
<dbReference type="Proteomes" id="UP000062398">
    <property type="component" value="Chromosome"/>
</dbReference>
<dbReference type="InterPro" id="IPR006108">
    <property type="entry name" value="3HC_DH_C"/>
</dbReference>
<dbReference type="Gene3D" id="3.40.50.720">
    <property type="entry name" value="NAD(P)-binding Rossmann-like Domain"/>
    <property type="match status" value="1"/>
</dbReference>
<evidence type="ECO:0000313" key="6">
    <source>
        <dbReference type="EMBL" id="AKV76665.1"/>
    </source>
</evidence>
<dbReference type="GO" id="GO:0006631">
    <property type="term" value="P:fatty acid metabolic process"/>
    <property type="evidence" value="ECO:0007669"/>
    <property type="project" value="InterPro"/>
</dbReference>
<keyword evidence="1 4" id="KW-0560">Oxidoreductase</keyword>
<dbReference type="GO" id="GO:0070403">
    <property type="term" value="F:NAD+ binding"/>
    <property type="evidence" value="ECO:0007669"/>
    <property type="project" value="InterPro"/>
</dbReference>
<feature type="domain" description="3-hydroxyacyl-CoA dehydrogenase NAD binding" evidence="3">
    <location>
        <begin position="3"/>
        <end position="177"/>
    </location>
</feature>
<dbReference type="EMBL" id="CP012173">
    <property type="protein sequence ID" value="AKV76665.1"/>
    <property type="molecule type" value="Genomic_DNA"/>
</dbReference>
<dbReference type="SUPFAM" id="SSF51735">
    <property type="entry name" value="NAD(P)-binding Rossmann-fold domains"/>
    <property type="match status" value="1"/>
</dbReference>
<dbReference type="PATRIC" id="fig|43687.5.peg.1545"/>
<evidence type="ECO:0000313" key="8">
    <source>
        <dbReference type="EMBL" id="AKV81162.1"/>
    </source>
</evidence>
<dbReference type="InterPro" id="IPR036291">
    <property type="entry name" value="NAD(P)-bd_dom_sf"/>
</dbReference>
<dbReference type="EMBL" id="CP012175">
    <property type="protein sequence ID" value="AKV81162.1"/>
    <property type="molecule type" value="Genomic_DNA"/>
</dbReference>
<dbReference type="Proteomes" id="UP000062475">
    <property type="component" value="Chromosome"/>
</dbReference>
<dbReference type="Proteomes" id="UP000056255">
    <property type="component" value="Chromosome"/>
</dbReference>
<feature type="domain" description="3-hydroxyacyl-CoA dehydrogenase C-terminal" evidence="2">
    <location>
        <begin position="183"/>
        <end position="277"/>
    </location>
</feature>
<dbReference type="InterPro" id="IPR008927">
    <property type="entry name" value="6-PGluconate_DH-like_C_sf"/>
</dbReference>
<dbReference type="InterPro" id="IPR006176">
    <property type="entry name" value="3-OHacyl-CoA_DH_NAD-bd"/>
</dbReference>
<dbReference type="Proteomes" id="UP000061362">
    <property type="component" value="Chromosome"/>
</dbReference>
<protein>
    <submittedName>
        <fullName evidence="4">3-hydroxyacyl-CoA dehydrogenase</fullName>
        <ecNumber evidence="4">1.1.1.35</ecNumber>
    </submittedName>
    <submittedName>
        <fullName evidence="5">3-hydroxybutyryl-CoA dehydrogenase</fullName>
    </submittedName>
</protein>
<dbReference type="OMA" id="MRLGCNQ"/>
<organism evidence="4 10">
    <name type="scientific">Metallosphaera sedula</name>
    <dbReference type="NCBI Taxonomy" id="43687"/>
    <lineage>
        <taxon>Archaea</taxon>
        <taxon>Thermoproteota</taxon>
        <taxon>Thermoprotei</taxon>
        <taxon>Sulfolobales</taxon>
        <taxon>Sulfolobaceae</taxon>
        <taxon>Metallosphaera</taxon>
    </lineage>
</organism>
<proteinExistence type="predicted"/>
<evidence type="ECO:0000313" key="10">
    <source>
        <dbReference type="Proteomes" id="UP000029084"/>
    </source>
</evidence>
<dbReference type="AlphaFoldDB" id="A0A088E8B9"/>
<evidence type="ECO:0000313" key="4">
    <source>
        <dbReference type="EMBL" id="AIM27565.1"/>
    </source>
</evidence>
<dbReference type="EMBL" id="CP012172">
    <property type="protein sequence ID" value="AKV74426.1"/>
    <property type="molecule type" value="Genomic_DNA"/>
</dbReference>
<dbReference type="EC" id="1.1.1.35" evidence="4"/>
<evidence type="ECO:0000313" key="5">
    <source>
        <dbReference type="EMBL" id="AKV74426.1"/>
    </source>
</evidence>
<dbReference type="Gene3D" id="1.10.1040.10">
    <property type="entry name" value="N-(1-d-carboxylethyl)-l-norvaline Dehydrogenase, domain 2"/>
    <property type="match status" value="2"/>
</dbReference>
<accession>A0A088E8B9</accession>
<dbReference type="EMBL" id="CP008822">
    <property type="protein sequence ID" value="AIM27565.1"/>
    <property type="molecule type" value="Genomic_DNA"/>
</dbReference>
<dbReference type="InterPro" id="IPR013328">
    <property type="entry name" value="6PGD_dom2"/>
</dbReference>
<sequence>MRIAVVGSGTMGHGIAEVAAMAGMEVKLIDISWDILNRAKERMYDSLKRLHERGTIRETPDTVMSRIEISVSYDVAKDVDFAIEAVPEILELKRKVFQELDRVVPKESILATNTSSIPISDIGEITSRKEKVIGMHFFNPPPLMKLVEVIPSKYTSEDVTRYTVELAKKMGKTPVRLRVEVPGFVSNRIFLRLLQEACREVESGEATIEEVDSSARNKLKLPMGIFELADYVGLDVAVDLWKVIVERGASDVKCSSYKERVDRKELGVKTGKGFYTYPAPGKYSKVSLPPESKVPPERIISLAVNEGAWLIENNIVNAEEIDTVMRLGFNFPKGLLEMADELGLDKILNALREIHSRGYEAYSPNPLLVKMVSQGQTGKSSGRGFYTYGKT</sequence>
<dbReference type="RefSeq" id="WP_012021368.1">
    <property type="nucleotide sequence ID" value="NZ_CP008822.1"/>
</dbReference>
<dbReference type="Pfam" id="PF00725">
    <property type="entry name" value="3HCDH"/>
    <property type="match status" value="2"/>
</dbReference>
<dbReference type="PANTHER" id="PTHR48075:SF5">
    <property type="entry name" value="3-HYDROXYBUTYRYL-COA DEHYDROGENASE"/>
    <property type="match status" value="1"/>
</dbReference>
<evidence type="ECO:0000313" key="15">
    <source>
        <dbReference type="Proteomes" id="UP000068832"/>
    </source>
</evidence>
<evidence type="ECO:0000313" key="14">
    <source>
        <dbReference type="Proteomes" id="UP000062475"/>
    </source>
</evidence>
<dbReference type="EMBL" id="CP012174">
    <property type="protein sequence ID" value="AKV78917.1"/>
    <property type="molecule type" value="Genomic_DNA"/>
</dbReference>
<evidence type="ECO:0000256" key="1">
    <source>
        <dbReference type="ARBA" id="ARBA00023002"/>
    </source>
</evidence>
<dbReference type="Pfam" id="PF02737">
    <property type="entry name" value="3HCDH_N"/>
    <property type="match status" value="1"/>
</dbReference>
<dbReference type="Proteomes" id="UP000068832">
    <property type="component" value="Chromosome"/>
</dbReference>
<dbReference type="OrthoDB" id="39812at2157"/>
<dbReference type="EMBL" id="CP012176">
    <property type="protein sequence ID" value="AKV83401.1"/>
    <property type="molecule type" value="Genomic_DNA"/>
</dbReference>
<dbReference type="Proteomes" id="UP000029084">
    <property type="component" value="Chromosome"/>
</dbReference>
<dbReference type="GeneID" id="91755924"/>
<dbReference type="FunFam" id="3.40.50.720:FF:000009">
    <property type="entry name" value="Fatty oxidation complex, alpha subunit"/>
    <property type="match status" value="1"/>
</dbReference>
<reference evidence="4 10" key="1">
    <citation type="journal article" date="2014" name="J. Bacteriol.">
        <title>Role of an Archaeal PitA Transporter in the Copper and Arsenic Resistance of Metallosphaera sedula, an Extreme Thermoacidophile.</title>
        <authorList>
            <person name="McCarthy S."/>
            <person name="Ai C."/>
            <person name="Wheaton G."/>
            <person name="Tevatia R."/>
            <person name="Eckrich V."/>
            <person name="Kelly R."/>
            <person name="Blum P."/>
        </authorList>
    </citation>
    <scope>NUCLEOTIDE SEQUENCE [LARGE SCALE GENOMIC DNA]</scope>
    <source>
        <strain evidence="4 10">CuR1</strain>
    </source>
</reference>
<reference evidence="9 11" key="3">
    <citation type="submission" date="2015-07" db="EMBL/GenBank/DDBJ databases">
        <title>Physiological, transcriptional responses and genome re-sequencing of acid resistant extremely thermoacidophilic Metallosphaera sedula SARC-M1.</title>
        <authorList>
            <person name="Ai C."/>
            <person name="McCarthy S."/>
            <person name="Eckrich V."/>
            <person name="Rudrappa D."/>
            <person name="Qiu G."/>
            <person name="Blum P."/>
        </authorList>
    </citation>
    <scope>NUCLEOTIDE SEQUENCE [LARGE SCALE GENOMIC DNA]</scope>
    <source>
        <strain evidence="9 11">SARC-M1</strain>
    </source>
</reference>
<evidence type="ECO:0000313" key="11">
    <source>
        <dbReference type="Proteomes" id="UP000056255"/>
    </source>
</evidence>
<dbReference type="SUPFAM" id="SSF48179">
    <property type="entry name" value="6-phosphogluconate dehydrogenase C-terminal domain-like"/>
    <property type="match status" value="2"/>
</dbReference>
<gene>
    <name evidence="4" type="ORF">HA72_1423</name>
    <name evidence="5" type="ORF">MsedA_1442</name>
    <name evidence="6" type="ORF">MsedB_1444</name>
    <name evidence="7" type="ORF">MsedC_1442</name>
    <name evidence="8" type="ORF">MsedD_1443</name>
    <name evidence="9" type="ORF">MsedE_1448</name>
</gene>
<evidence type="ECO:0000313" key="7">
    <source>
        <dbReference type="EMBL" id="AKV78917.1"/>
    </source>
</evidence>
<evidence type="ECO:0000259" key="2">
    <source>
        <dbReference type="Pfam" id="PF00725"/>
    </source>
</evidence>
<dbReference type="PANTHER" id="PTHR48075">
    <property type="entry name" value="3-HYDROXYACYL-COA DEHYDROGENASE FAMILY PROTEIN"/>
    <property type="match status" value="1"/>
</dbReference>
<evidence type="ECO:0000259" key="3">
    <source>
        <dbReference type="Pfam" id="PF02737"/>
    </source>
</evidence>
<evidence type="ECO:0000313" key="9">
    <source>
        <dbReference type="EMBL" id="AKV83401.1"/>
    </source>
</evidence>
<evidence type="ECO:0000313" key="12">
    <source>
        <dbReference type="Proteomes" id="UP000061362"/>
    </source>
</evidence>
<name>A0A088E8B9_9CREN</name>
<feature type="domain" description="3-hydroxyacyl-CoA dehydrogenase C-terminal" evidence="2">
    <location>
        <begin position="298"/>
        <end position="388"/>
    </location>
</feature>
<reference evidence="12 13" key="2">
    <citation type="journal article" date="2015" name="Genome Announc.">
        <title>Complete Genome Sequences of Evolved Arsenate-Resistant Metallosphaera sedula Strains.</title>
        <authorList>
            <person name="Ai C."/>
            <person name="McCarthy S."/>
            <person name="Schackwitz W."/>
            <person name="Martin J."/>
            <person name="Lipzen A."/>
            <person name="Blum P."/>
        </authorList>
    </citation>
    <scope>NUCLEOTIDE SEQUENCE [LARGE SCALE GENOMIC DNA]</scope>
    <source>
        <strain evidence="7 13">ARS120-1</strain>
        <strain evidence="8 12">ARS120-2</strain>
        <strain evidence="5 15">ARS50-1</strain>
        <strain evidence="6 14">ARS50-2</strain>
    </source>
</reference>